<dbReference type="Proteomes" id="UP000596660">
    <property type="component" value="Unplaced"/>
</dbReference>
<dbReference type="PANTHER" id="PTHR10811">
    <property type="entry name" value="FRINGE-RELATED"/>
    <property type="match status" value="1"/>
</dbReference>
<dbReference type="Gene3D" id="3.90.550.50">
    <property type="match status" value="1"/>
</dbReference>
<keyword evidence="2" id="KW-1185">Reference proteome</keyword>
<protein>
    <submittedName>
        <fullName evidence="1">Uncharacterized protein</fullName>
    </submittedName>
</protein>
<evidence type="ECO:0000313" key="2">
    <source>
        <dbReference type="Proteomes" id="UP000596660"/>
    </source>
</evidence>
<reference evidence="1" key="2">
    <citation type="submission" date="2021-03" db="UniProtKB">
        <authorList>
            <consortium name="EnsemblPlants"/>
        </authorList>
    </citation>
    <scope>IDENTIFICATION</scope>
</reference>
<sequence>MTRIVSEIVRMGLEDEVRWFIMGDDDTVFFPDNLIRVLRKYDHNKMYYIGSNSETHLQNINFAYDMAFGGGGFAISYPLALAIEKMQDGCIQRYTGLYGSDDRIQACLAELGVPLTREPGFHQCDVHGNLFGILTAHPVAPLVTLHHLEIVDPIFPYMTRLQALQRLKIAAEVDSDSLMQQSICYDSTRNWTVSVSWGYAVQIIRGSITPREMQRPSRTFFNWYNRDEPASFAFNTRPFTKHPCEKPFIYYLSKAANNAEINVTVSEYELYQMPHPWCWWKAENPEKFHKVEVYKKPTDPHKWDEGPRRDCCRVMHTDKKSTVVIDVGECREGEFLEPLQ</sequence>
<accession>A0A803KZD5</accession>
<name>A0A803KZD5_CHEQI</name>
<dbReference type="Gramene" id="AUR62004394-RA">
    <property type="protein sequence ID" value="AUR62004394-RA:cds"/>
    <property type="gene ID" value="AUR62004394"/>
</dbReference>
<dbReference type="AlphaFoldDB" id="A0A803KZD5"/>
<reference evidence="1" key="1">
    <citation type="journal article" date="2017" name="Nature">
        <title>The genome of Chenopodium quinoa.</title>
        <authorList>
            <person name="Jarvis D.E."/>
            <person name="Ho Y.S."/>
            <person name="Lightfoot D.J."/>
            <person name="Schmoeckel S.M."/>
            <person name="Li B."/>
            <person name="Borm T.J.A."/>
            <person name="Ohyanagi H."/>
            <person name="Mineta K."/>
            <person name="Michell C.T."/>
            <person name="Saber N."/>
            <person name="Kharbatia N.M."/>
            <person name="Rupper R.R."/>
            <person name="Sharp A.R."/>
            <person name="Dally N."/>
            <person name="Boughton B.A."/>
            <person name="Woo Y.H."/>
            <person name="Gao G."/>
            <person name="Schijlen E.G.W.M."/>
            <person name="Guo X."/>
            <person name="Momin A.A."/>
            <person name="Negrao S."/>
            <person name="Al-Babili S."/>
            <person name="Gehring C."/>
            <person name="Roessner U."/>
            <person name="Jung C."/>
            <person name="Murphy K."/>
            <person name="Arold S.T."/>
            <person name="Gojobori T."/>
            <person name="van der Linden C.G."/>
            <person name="van Loo E.N."/>
            <person name="Jellen E.N."/>
            <person name="Maughan P.J."/>
            <person name="Tester M."/>
        </authorList>
    </citation>
    <scope>NUCLEOTIDE SEQUENCE [LARGE SCALE GENOMIC DNA]</scope>
    <source>
        <strain evidence="1">cv. PI 614886</strain>
    </source>
</reference>
<dbReference type="EnsemblPlants" id="AUR62004394-RA">
    <property type="protein sequence ID" value="AUR62004394-RA:cds"/>
    <property type="gene ID" value="AUR62004394"/>
</dbReference>
<proteinExistence type="predicted"/>
<organism evidence="1 2">
    <name type="scientific">Chenopodium quinoa</name>
    <name type="common">Quinoa</name>
    <dbReference type="NCBI Taxonomy" id="63459"/>
    <lineage>
        <taxon>Eukaryota</taxon>
        <taxon>Viridiplantae</taxon>
        <taxon>Streptophyta</taxon>
        <taxon>Embryophyta</taxon>
        <taxon>Tracheophyta</taxon>
        <taxon>Spermatophyta</taxon>
        <taxon>Magnoliopsida</taxon>
        <taxon>eudicotyledons</taxon>
        <taxon>Gunneridae</taxon>
        <taxon>Pentapetalae</taxon>
        <taxon>Caryophyllales</taxon>
        <taxon>Chenopodiaceae</taxon>
        <taxon>Chenopodioideae</taxon>
        <taxon>Atripliceae</taxon>
        <taxon>Chenopodium</taxon>
    </lineage>
</organism>
<evidence type="ECO:0000313" key="1">
    <source>
        <dbReference type="EnsemblPlants" id="AUR62004394-RA:cds"/>
    </source>
</evidence>
<dbReference type="InterPro" id="IPR006740">
    <property type="entry name" value="DUF604"/>
</dbReference>
<dbReference type="Pfam" id="PF04646">
    <property type="entry name" value="DUF604"/>
    <property type="match status" value="1"/>
</dbReference>